<comment type="caution">
    <text evidence="13">The sequence shown here is derived from an EMBL/GenBank/DDBJ whole genome shotgun (WGS) entry which is preliminary data.</text>
</comment>
<dbReference type="EC" id="1.6.5.9" evidence="3"/>
<evidence type="ECO:0000256" key="1">
    <source>
        <dbReference type="ARBA" id="ARBA00001974"/>
    </source>
</evidence>
<dbReference type="AlphaFoldDB" id="A0A151A6F1"/>
<dbReference type="RefSeq" id="WP_061855148.1">
    <property type="nucleotide sequence ID" value="NZ_BKAQ01000018.1"/>
</dbReference>
<reference evidence="11 15" key="2">
    <citation type="submission" date="2019-07" db="EMBL/GenBank/DDBJ databases">
        <title>Whole genome shotgun sequence of Staphylococcus kloosii NBRC 109624.</title>
        <authorList>
            <person name="Hosoyama A."/>
            <person name="Uohara A."/>
            <person name="Ohji S."/>
            <person name="Ichikawa N."/>
        </authorList>
    </citation>
    <scope>NUCLEOTIDE SEQUENCE [LARGE SCALE GENOMIC DNA]</scope>
    <source>
        <strain evidence="11 15">NBRC 109624</strain>
    </source>
</reference>
<comment type="similarity">
    <text evidence="2">Belongs to the NADH dehydrogenase family.</text>
</comment>
<dbReference type="PANTHER" id="PTHR42913:SF3">
    <property type="entry name" value="64 KDA MITOCHONDRIAL NADH DEHYDROGENASE (EUROFUNG)"/>
    <property type="match status" value="1"/>
</dbReference>
<comment type="cofactor">
    <cofactor evidence="1">
        <name>FAD</name>
        <dbReference type="ChEBI" id="CHEBI:57692"/>
    </cofactor>
</comment>
<dbReference type="Proteomes" id="UP000075418">
    <property type="component" value="Unassembled WGS sequence"/>
</dbReference>
<proteinExistence type="inferred from homology"/>
<evidence type="ECO:0000256" key="4">
    <source>
        <dbReference type="ARBA" id="ARBA00022630"/>
    </source>
</evidence>
<evidence type="ECO:0000256" key="8">
    <source>
        <dbReference type="ARBA" id="ARBA00042753"/>
    </source>
</evidence>
<dbReference type="KEGG" id="skl:C7J89_11260"/>
<organism evidence="13 14">
    <name type="scientific">Staphylococcus kloosii</name>
    <dbReference type="NCBI Taxonomy" id="29384"/>
    <lineage>
        <taxon>Bacteria</taxon>
        <taxon>Bacillati</taxon>
        <taxon>Bacillota</taxon>
        <taxon>Bacilli</taxon>
        <taxon>Bacillales</taxon>
        <taxon>Staphylococcaceae</taxon>
        <taxon>Staphylococcus</taxon>
    </lineage>
</organism>
<dbReference type="EMBL" id="DYVT01000121">
    <property type="protein sequence ID" value="HJF68748.1"/>
    <property type="molecule type" value="Genomic_DNA"/>
</dbReference>
<evidence type="ECO:0000313" key="15">
    <source>
        <dbReference type="Proteomes" id="UP000321040"/>
    </source>
</evidence>
<evidence type="ECO:0000256" key="6">
    <source>
        <dbReference type="ARBA" id="ARBA00023002"/>
    </source>
</evidence>
<dbReference type="GO" id="GO:0050136">
    <property type="term" value="F:NADH dehydrogenase (quinone) (non-electrogenic) activity"/>
    <property type="evidence" value="ECO:0007669"/>
    <property type="project" value="UniProtKB-EC"/>
</dbReference>
<accession>A0A2T4RF94</accession>
<dbReference type="GO" id="GO:0019646">
    <property type="term" value="P:aerobic electron transport chain"/>
    <property type="evidence" value="ECO:0007669"/>
    <property type="project" value="TreeGrafter"/>
</dbReference>
<reference evidence="12" key="3">
    <citation type="journal article" date="2021" name="PeerJ">
        <title>Extensive microbial diversity within the chicken gut microbiome revealed by metagenomics and culture.</title>
        <authorList>
            <person name="Gilroy R."/>
            <person name="Ravi A."/>
            <person name="Getino M."/>
            <person name="Pursley I."/>
            <person name="Horton D.L."/>
            <person name="Alikhan N.F."/>
            <person name="Baker D."/>
            <person name="Gharbi K."/>
            <person name="Hall N."/>
            <person name="Watson M."/>
            <person name="Adriaenssens E.M."/>
            <person name="Foster-Nyarko E."/>
            <person name="Jarju S."/>
            <person name="Secka A."/>
            <person name="Antonio M."/>
            <person name="Oren A."/>
            <person name="Chaudhuri R.R."/>
            <person name="La Ragione R."/>
            <person name="Hildebrand F."/>
            <person name="Pallen M.J."/>
        </authorList>
    </citation>
    <scope>NUCLEOTIDE SEQUENCE</scope>
    <source>
        <strain evidence="12">CHK149-3286</strain>
    </source>
</reference>
<evidence type="ECO:0000256" key="5">
    <source>
        <dbReference type="ARBA" id="ARBA00022827"/>
    </source>
</evidence>
<evidence type="ECO:0000256" key="7">
    <source>
        <dbReference type="ARBA" id="ARBA00039552"/>
    </source>
</evidence>
<dbReference type="InterPro" id="IPR023753">
    <property type="entry name" value="FAD/NAD-binding_dom"/>
</dbReference>
<dbReference type="PRINTS" id="PR00411">
    <property type="entry name" value="PNDRDTASEI"/>
</dbReference>
<protein>
    <recommendedName>
        <fullName evidence="7">Type II NADH:quinone oxidoreductase</fullName>
        <ecNumber evidence="3">1.6.5.9</ecNumber>
    </recommendedName>
    <alternativeName>
        <fullName evidence="8">NDH-2</fullName>
    </alternativeName>
</protein>
<dbReference type="OrthoDB" id="9784880at2"/>
<dbReference type="PRINTS" id="PR00368">
    <property type="entry name" value="FADPNR"/>
</dbReference>
<evidence type="ECO:0000256" key="3">
    <source>
        <dbReference type="ARBA" id="ARBA00012637"/>
    </source>
</evidence>
<evidence type="ECO:0000313" key="12">
    <source>
        <dbReference type="EMBL" id="HJF68748.1"/>
    </source>
</evidence>
<dbReference type="Proteomes" id="UP000321040">
    <property type="component" value="Unassembled WGS sequence"/>
</dbReference>
<dbReference type="InterPro" id="IPR036188">
    <property type="entry name" value="FAD/NAD-bd_sf"/>
</dbReference>
<keyword evidence="4" id="KW-0285">Flavoprotein</keyword>
<name>A0A151A6F1_9STAP</name>
<keyword evidence="15" id="KW-1185">Reference proteome</keyword>
<dbReference type="Proteomes" id="UP000706163">
    <property type="component" value="Unassembled WGS sequence"/>
</dbReference>
<keyword evidence="6" id="KW-0560">Oxidoreductase</keyword>
<dbReference type="GeneID" id="69905924"/>
<dbReference type="EMBL" id="BKAQ01000018">
    <property type="protein sequence ID" value="GEP82887.1"/>
    <property type="molecule type" value="Genomic_DNA"/>
</dbReference>
<evidence type="ECO:0000256" key="2">
    <source>
        <dbReference type="ARBA" id="ARBA00005272"/>
    </source>
</evidence>
<dbReference type="EMBL" id="LUGM01000002">
    <property type="protein sequence ID" value="KYH14999.1"/>
    <property type="molecule type" value="Genomic_DNA"/>
</dbReference>
<evidence type="ECO:0000313" key="14">
    <source>
        <dbReference type="Proteomes" id="UP000075418"/>
    </source>
</evidence>
<reference evidence="13 14" key="1">
    <citation type="submission" date="2016-02" db="EMBL/GenBank/DDBJ databases">
        <title>Draft genome sequence of hydrocarbon degrading Staphylococcus saprophyticus Strain CNV2, isolated from crude-oil contaminated soil from Noonmati Oil Refinery, Guwahati, Assam, India.</title>
        <authorList>
            <person name="Mukherjee A."/>
            <person name="Chettri B."/>
            <person name="Langpoklakpam J."/>
            <person name="Singh A.K."/>
            <person name="Chattopadhyay D.J."/>
        </authorList>
    </citation>
    <scope>NUCLEOTIDE SEQUENCE [LARGE SCALE GENOMIC DNA]</scope>
    <source>
        <strain evidence="13 14">CNV2</strain>
    </source>
</reference>
<accession>A0A151A6F1</accession>
<dbReference type="SUPFAM" id="SSF51905">
    <property type="entry name" value="FAD/NAD(P)-binding domain"/>
    <property type="match status" value="1"/>
</dbReference>
<dbReference type="InterPro" id="IPR051169">
    <property type="entry name" value="NADH-Q_oxidoreductase"/>
</dbReference>
<evidence type="ECO:0000313" key="13">
    <source>
        <dbReference type="EMBL" id="KYH14999.1"/>
    </source>
</evidence>
<gene>
    <name evidence="13" type="ORF">A0131_09470</name>
    <name evidence="12" type="ORF">K8V85_10590</name>
    <name evidence="11" type="ORF">SKL01_20650</name>
</gene>
<keyword evidence="5" id="KW-0274">FAD</keyword>
<dbReference type="Gene3D" id="3.50.50.100">
    <property type="match status" value="1"/>
</dbReference>
<evidence type="ECO:0000313" key="11">
    <source>
        <dbReference type="EMBL" id="GEP82887.1"/>
    </source>
</evidence>
<evidence type="ECO:0000259" key="10">
    <source>
        <dbReference type="Pfam" id="PF07992"/>
    </source>
</evidence>
<sequence>MKNLVLLGGGYGNMRIMSHILPNALPDNYSLTLIDRMPYHSLKPEFYELAAGTKSDKEVRMNFPNSERVNIVYGEINDINLEDQIVTAGQTKVDYDELVIGLGCEDKYHNVPGAEEYTHSIQTLSKSRETFHHISELPNGAKVGIVGAGLSGIELASELRESREDLDIYLYDRGERILSRFPEKLSNYIEKWFKKNNVHVVPNSDINKVEPGRIYNCDVPEDLDLIVWTAGIQPVEIVRNLPIDISKSGRVILNQYHQVPTYPNVYVVGDCAELPHAPSAQLAEYQGDQIADVMKLQWQNKKLPEKMPEIKVQGFLGSLGDKKGFAYIMDRTVTGRLASILKSGVLWMYKYHNG</sequence>
<feature type="domain" description="FAD/NAD(P)-binding" evidence="10">
    <location>
        <begin position="4"/>
        <end position="282"/>
    </location>
</feature>
<dbReference type="PANTHER" id="PTHR42913">
    <property type="entry name" value="APOPTOSIS-INDUCING FACTOR 1"/>
    <property type="match status" value="1"/>
</dbReference>
<evidence type="ECO:0000256" key="9">
    <source>
        <dbReference type="ARBA" id="ARBA00047599"/>
    </source>
</evidence>
<comment type="catalytic activity">
    <reaction evidence="9">
        <text>a quinone + NADH + H(+) = a quinol + NAD(+)</text>
        <dbReference type="Rhea" id="RHEA:46160"/>
        <dbReference type="ChEBI" id="CHEBI:15378"/>
        <dbReference type="ChEBI" id="CHEBI:24646"/>
        <dbReference type="ChEBI" id="CHEBI:57540"/>
        <dbReference type="ChEBI" id="CHEBI:57945"/>
        <dbReference type="ChEBI" id="CHEBI:132124"/>
        <dbReference type="EC" id="1.6.5.9"/>
    </reaction>
</comment>
<dbReference type="Pfam" id="PF07992">
    <property type="entry name" value="Pyr_redox_2"/>
    <property type="match status" value="1"/>
</dbReference>
<reference evidence="12" key="4">
    <citation type="submission" date="2021-09" db="EMBL/GenBank/DDBJ databases">
        <authorList>
            <person name="Gilroy R."/>
        </authorList>
    </citation>
    <scope>NUCLEOTIDE SEQUENCE</scope>
    <source>
        <strain evidence="12">CHK149-3286</strain>
    </source>
</reference>